<protein>
    <recommendedName>
        <fullName evidence="4">Flagellar hook-associated protein 1</fullName>
    </recommendedName>
</protein>
<keyword evidence="11" id="KW-1185">Reference proteome</keyword>
<dbReference type="Pfam" id="PF06429">
    <property type="entry name" value="Flg_bbr_C"/>
    <property type="match status" value="1"/>
</dbReference>
<comment type="caution">
    <text evidence="10">The sequence shown here is derived from an EMBL/GenBank/DDBJ whole genome shotgun (WGS) entry which is preliminary data.</text>
</comment>
<keyword evidence="10" id="KW-0966">Cell projection</keyword>
<organism evidence="10 11">
    <name type="scientific">Pseudoroseicyclus tamaricis</name>
    <dbReference type="NCBI Taxonomy" id="2705421"/>
    <lineage>
        <taxon>Bacteria</taxon>
        <taxon>Pseudomonadati</taxon>
        <taxon>Pseudomonadota</taxon>
        <taxon>Alphaproteobacteria</taxon>
        <taxon>Rhodobacterales</taxon>
        <taxon>Paracoccaceae</taxon>
        <taxon>Pseudoroseicyclus</taxon>
    </lineage>
</organism>
<comment type="similarity">
    <text evidence="3">Belongs to the flagella basal body rod proteins family.</text>
</comment>
<evidence type="ECO:0000313" key="10">
    <source>
        <dbReference type="EMBL" id="NDV02522.1"/>
    </source>
</evidence>
<keyword evidence="5" id="KW-0964">Secreted</keyword>
<feature type="domain" description="Flagellar hook-associated protein FlgK helical" evidence="9">
    <location>
        <begin position="103"/>
        <end position="311"/>
    </location>
</feature>
<dbReference type="InterPro" id="IPR001444">
    <property type="entry name" value="Flag_bb_rod_N"/>
</dbReference>
<keyword evidence="6" id="KW-0975">Bacterial flagellum</keyword>
<dbReference type="Pfam" id="PF22638">
    <property type="entry name" value="FlgK_D1"/>
    <property type="match status" value="1"/>
</dbReference>
<accession>A0A6B2K3X6</accession>
<dbReference type="EMBL" id="JAAGAB010000004">
    <property type="protein sequence ID" value="NDV02522.1"/>
    <property type="molecule type" value="Genomic_DNA"/>
</dbReference>
<comment type="subcellular location">
    <subcellularLocation>
        <location evidence="1">Bacterial flagellum basal body</location>
    </subcellularLocation>
    <subcellularLocation>
        <location evidence="2">Secreted</location>
    </subcellularLocation>
</comment>
<dbReference type="PANTHER" id="PTHR30033:SF1">
    <property type="entry name" value="FLAGELLAR HOOK-ASSOCIATED PROTEIN 1"/>
    <property type="match status" value="1"/>
</dbReference>
<evidence type="ECO:0000313" key="11">
    <source>
        <dbReference type="Proteomes" id="UP000474757"/>
    </source>
</evidence>
<dbReference type="Proteomes" id="UP000474757">
    <property type="component" value="Unassembled WGS sequence"/>
</dbReference>
<dbReference type="InterPro" id="IPR010930">
    <property type="entry name" value="Flg_bb/hook_C_dom"/>
</dbReference>
<evidence type="ECO:0000259" key="9">
    <source>
        <dbReference type="Pfam" id="PF22638"/>
    </source>
</evidence>
<dbReference type="GO" id="GO:0005576">
    <property type="term" value="C:extracellular region"/>
    <property type="evidence" value="ECO:0007669"/>
    <property type="project" value="UniProtKB-SubCell"/>
</dbReference>
<evidence type="ECO:0000256" key="6">
    <source>
        <dbReference type="ARBA" id="ARBA00023143"/>
    </source>
</evidence>
<dbReference type="AlphaFoldDB" id="A0A6B2K3X6"/>
<dbReference type="GO" id="GO:0005198">
    <property type="term" value="F:structural molecule activity"/>
    <property type="evidence" value="ECO:0007669"/>
    <property type="project" value="InterPro"/>
</dbReference>
<dbReference type="GO" id="GO:0009425">
    <property type="term" value="C:bacterial-type flagellum basal body"/>
    <property type="evidence" value="ECO:0007669"/>
    <property type="project" value="UniProtKB-SubCell"/>
</dbReference>
<feature type="domain" description="Flagellar basal-body/hook protein C-terminal" evidence="8">
    <location>
        <begin position="445"/>
        <end position="481"/>
    </location>
</feature>
<evidence type="ECO:0000256" key="1">
    <source>
        <dbReference type="ARBA" id="ARBA00004117"/>
    </source>
</evidence>
<evidence type="ECO:0000259" key="7">
    <source>
        <dbReference type="Pfam" id="PF00460"/>
    </source>
</evidence>
<evidence type="ECO:0000256" key="2">
    <source>
        <dbReference type="ARBA" id="ARBA00004613"/>
    </source>
</evidence>
<evidence type="ECO:0000259" key="8">
    <source>
        <dbReference type="Pfam" id="PF06429"/>
    </source>
</evidence>
<sequence>MSFSHALNNALSGLTATSRMAEVTSDNISNAMTDGFGRREIQLSSTSLGGQGGGVRVTGVERMVDRGILSDRRAAGSAMAYQQTIADAFRMLEFETGSIDDPHSIGQRMASFEAALTASAADPSSEQRLANVFSSMTAVAGAIKQDADAIQVQRAEADALIASHVDTLNTSLEQVYELNNSIQQMINSGGDPNALVDERQRVIDRISEIVPVREIDRQQGKVALVTQSGEVLLDGRPAQYEFQPRAIVTADMTLASGGLDPVMKNGQPMGDDGVGKLSGGALEAAFKLRDDALPAAADALDEIAADLIGRFEDPSFDPTRAPGTPGLFTDGGAELGTGDITGLASRIAVNDAVDPAEGGALWRLRAGVGAAGPVNAGDASQLSLYADALADKRALPATGGAVASAATHAGGWVADVSTGRVNAEEALGFAHARYDTMKAAEYEGGVDTDYEMQQLLIIEQAYAANARVVQTIDQMMRQLLEI</sequence>
<dbReference type="PANTHER" id="PTHR30033">
    <property type="entry name" value="FLAGELLAR HOOK-ASSOCIATED PROTEIN 1"/>
    <property type="match status" value="1"/>
</dbReference>
<evidence type="ECO:0000256" key="4">
    <source>
        <dbReference type="ARBA" id="ARBA00016244"/>
    </source>
</evidence>
<reference evidence="10 11" key="1">
    <citation type="submission" date="2020-02" db="EMBL/GenBank/DDBJ databases">
        <title>Pseudoroseicyclus tamarix, sp. nov., isolated from offshore sediment of a Tamarix chinensis forest.</title>
        <authorList>
            <person name="Gai Y."/>
        </authorList>
    </citation>
    <scope>NUCLEOTIDE SEQUENCE [LARGE SCALE GENOMIC DNA]</scope>
    <source>
        <strain evidence="10 11">CLL3-39</strain>
    </source>
</reference>
<dbReference type="GO" id="GO:0009424">
    <property type="term" value="C:bacterial-type flagellum hook"/>
    <property type="evidence" value="ECO:0007669"/>
    <property type="project" value="InterPro"/>
</dbReference>
<keyword evidence="10" id="KW-0969">Cilium</keyword>
<dbReference type="GO" id="GO:0044780">
    <property type="term" value="P:bacterial-type flagellum assembly"/>
    <property type="evidence" value="ECO:0007669"/>
    <property type="project" value="InterPro"/>
</dbReference>
<evidence type="ECO:0000256" key="5">
    <source>
        <dbReference type="ARBA" id="ARBA00022525"/>
    </source>
</evidence>
<dbReference type="InterPro" id="IPR002371">
    <property type="entry name" value="FlgK"/>
</dbReference>
<dbReference type="RefSeq" id="WP_163895585.1">
    <property type="nucleotide sequence ID" value="NZ_JAAFYS010000004.1"/>
</dbReference>
<dbReference type="InterPro" id="IPR053927">
    <property type="entry name" value="FlgK_helical"/>
</dbReference>
<gene>
    <name evidence="10" type="primary">flgK</name>
    <name evidence="10" type="ORF">GZA08_16250</name>
</gene>
<feature type="domain" description="Flagellar basal body rod protein N-terminal" evidence="7">
    <location>
        <begin position="7"/>
        <end position="36"/>
    </location>
</feature>
<dbReference type="Pfam" id="PF00460">
    <property type="entry name" value="Flg_bb_rod"/>
    <property type="match status" value="1"/>
</dbReference>
<evidence type="ECO:0000256" key="3">
    <source>
        <dbReference type="ARBA" id="ARBA00009677"/>
    </source>
</evidence>
<dbReference type="NCBIfam" id="TIGR02492">
    <property type="entry name" value="flgK_ends"/>
    <property type="match status" value="1"/>
</dbReference>
<name>A0A6B2K3X6_9RHOB</name>
<proteinExistence type="inferred from homology"/>
<keyword evidence="10" id="KW-0282">Flagellum</keyword>